<evidence type="ECO:0000256" key="1">
    <source>
        <dbReference type="SAM" id="MobiDB-lite"/>
    </source>
</evidence>
<accession>A0AB34IDV2</accession>
<feature type="region of interest" description="Disordered" evidence="1">
    <location>
        <begin position="161"/>
        <end position="208"/>
    </location>
</feature>
<feature type="region of interest" description="Disordered" evidence="1">
    <location>
        <begin position="1"/>
        <end position="115"/>
    </location>
</feature>
<protein>
    <submittedName>
        <fullName evidence="2">Uncharacterized protein</fullName>
    </submittedName>
</protein>
<feature type="compositionally biased region" description="Pro residues" evidence="1">
    <location>
        <begin position="82"/>
        <end position="98"/>
    </location>
</feature>
<dbReference type="EMBL" id="JBGBPQ010000030">
    <property type="protein sequence ID" value="KAL1495879.1"/>
    <property type="molecule type" value="Genomic_DNA"/>
</dbReference>
<feature type="compositionally biased region" description="Acidic residues" evidence="1">
    <location>
        <begin position="40"/>
        <end position="51"/>
    </location>
</feature>
<evidence type="ECO:0000313" key="2">
    <source>
        <dbReference type="EMBL" id="KAL1495879.1"/>
    </source>
</evidence>
<dbReference type="Proteomes" id="UP001515480">
    <property type="component" value="Unassembled WGS sequence"/>
</dbReference>
<keyword evidence="3" id="KW-1185">Reference proteome</keyword>
<gene>
    <name evidence="2" type="ORF">AB1Y20_014523</name>
</gene>
<dbReference type="AlphaFoldDB" id="A0AB34IDV2"/>
<sequence length="220" mass="23561">MEALLAYEDDGEAEEEEEEEETEVSIARPAMFGGPHESEGEREEESDDELRDDSHEEGAAPAEIRPLALTAEGPSSDEESAPQPPPQVEAPSALPPPDFSDWTPGEVGLGSQSVTPQVVRLSGGAGTKRKAAAQISSGFKPALTRRDQIAKATEDELERTAEARAKNNGLSSAYDSVFHAPEGADPDLDERKSRTKISRSGKVTMMSKKEKAAEDALLVC</sequence>
<reference evidence="2 3" key="1">
    <citation type="journal article" date="2024" name="Science">
        <title>Giant polyketide synthase enzymes in the biosynthesis of giant marine polyether toxins.</title>
        <authorList>
            <person name="Fallon T.R."/>
            <person name="Shende V.V."/>
            <person name="Wierzbicki I.H."/>
            <person name="Pendleton A.L."/>
            <person name="Watervoot N.F."/>
            <person name="Auber R.P."/>
            <person name="Gonzalez D.J."/>
            <person name="Wisecaver J.H."/>
            <person name="Moore B.S."/>
        </authorList>
    </citation>
    <scope>NUCLEOTIDE SEQUENCE [LARGE SCALE GENOMIC DNA]</scope>
    <source>
        <strain evidence="2 3">12B1</strain>
    </source>
</reference>
<comment type="caution">
    <text evidence="2">The sequence shown here is derived from an EMBL/GenBank/DDBJ whole genome shotgun (WGS) entry which is preliminary data.</text>
</comment>
<feature type="compositionally biased region" description="Acidic residues" evidence="1">
    <location>
        <begin position="7"/>
        <end position="23"/>
    </location>
</feature>
<organism evidence="2 3">
    <name type="scientific">Prymnesium parvum</name>
    <name type="common">Toxic golden alga</name>
    <dbReference type="NCBI Taxonomy" id="97485"/>
    <lineage>
        <taxon>Eukaryota</taxon>
        <taxon>Haptista</taxon>
        <taxon>Haptophyta</taxon>
        <taxon>Prymnesiophyceae</taxon>
        <taxon>Prymnesiales</taxon>
        <taxon>Prymnesiaceae</taxon>
        <taxon>Prymnesium</taxon>
    </lineage>
</organism>
<evidence type="ECO:0000313" key="3">
    <source>
        <dbReference type="Proteomes" id="UP001515480"/>
    </source>
</evidence>
<proteinExistence type="predicted"/>
<name>A0AB34IDV2_PRYPA</name>